<evidence type="ECO:0000259" key="2">
    <source>
        <dbReference type="Pfam" id="PF00535"/>
    </source>
</evidence>
<sequence length="713" mass="79034">MTSVTVVVPSYRRPDELSRCLEGLNRQLYPRYDVVIVVRSGDEETKALALRWLATDSSYGKSVTEVSESGVLAAMKAGTNVALGDIIAYTDDDAVPRPDWLEKLVRHYADPRVGGVGGRDVQPGIPAKPGCGVGLVTWYGKLIGNHHIGDGPAREADVLKGVNMSLRRELTEFPQGLLGTGAQVHFEVHMCLRARWLGYKLIYDASAVVDHYPAPRFDEDQRGESRSRSCRECRLQSSAWHSQMGRLASYDVAFRICGVRRRSDDARFGSSCGRMDPRRAPRRILVHTGTAGLLAGPETMDENRQGSVQISERGDGWSRLNILQIADHFGPTGGLERFIYEFTRRLTDRGVLSQVAVMELDSRHDWGEERIDVRLLPDDREAWEALATRFRPDIIVWHAGPETAKMAELLSAYAPVTATVHRPLCPSGARLFRDVDEICVHPTGAGCLYRWYARKCGTDISPLEALRALKRSGGLIGALRGCDRVYAVSRSMSDFLALEGIDPARLSVIDNSFGGNDSTGYPPLQGRRVKEELELLYVGRINYTKGVQYLLRAVRRLLDDGHRVRATIVGDGWFTDNMRNLALELGLRKEVVFTGHVNGSAIDAYYDNADILVVPSVWPEPAGLVVPEARRRGKPVVVFDAGGLSEWQSYMDGVYTAKRADVQDLADTIVEASENDHSREAVRPIHLNADKRTNLIEDLVAMSLMLGKEVAGK</sequence>
<feature type="domain" description="Glycosyltransferase 2-like" evidence="2">
    <location>
        <begin position="5"/>
        <end position="118"/>
    </location>
</feature>
<dbReference type="Gene3D" id="3.90.550.10">
    <property type="entry name" value="Spore Coat Polysaccharide Biosynthesis Protein SpsA, Chain A"/>
    <property type="match status" value="1"/>
</dbReference>
<evidence type="ECO:0000313" key="4">
    <source>
        <dbReference type="EMBL" id="MDG0790776.1"/>
    </source>
</evidence>
<dbReference type="SUPFAM" id="SSF53756">
    <property type="entry name" value="UDP-Glycosyltransferase/glycogen phosphorylase"/>
    <property type="match status" value="1"/>
</dbReference>
<accession>A0A9X4QLY3</accession>
<protein>
    <submittedName>
        <fullName evidence="4">Glycosyltransferase</fullName>
        <ecNumber evidence="4">2.4.-.-</ecNumber>
    </submittedName>
</protein>
<dbReference type="AlphaFoldDB" id="A0A9X4QLY3"/>
<dbReference type="SUPFAM" id="SSF53448">
    <property type="entry name" value="Nucleotide-diphospho-sugar transferases"/>
    <property type="match status" value="1"/>
</dbReference>
<feature type="domain" description="Glycosyltransferase subfamily 4-like N-terminal" evidence="3">
    <location>
        <begin position="333"/>
        <end position="511"/>
    </location>
</feature>
<evidence type="ECO:0000313" key="5">
    <source>
        <dbReference type="Proteomes" id="UP001153387"/>
    </source>
</evidence>
<dbReference type="Gene3D" id="3.40.50.2000">
    <property type="entry name" value="Glycogen Phosphorylase B"/>
    <property type="match status" value="2"/>
</dbReference>
<dbReference type="Pfam" id="PF13439">
    <property type="entry name" value="Glyco_transf_4"/>
    <property type="match status" value="1"/>
</dbReference>
<organism evidence="4 5">
    <name type="scientific">Cohnella ginsengisoli</name>
    <dbReference type="NCBI Taxonomy" id="425004"/>
    <lineage>
        <taxon>Bacteria</taxon>
        <taxon>Bacillati</taxon>
        <taxon>Bacillota</taxon>
        <taxon>Bacilli</taxon>
        <taxon>Bacillales</taxon>
        <taxon>Paenibacillaceae</taxon>
        <taxon>Cohnella</taxon>
    </lineage>
</organism>
<keyword evidence="4" id="KW-0328">Glycosyltransferase</keyword>
<reference evidence="4 5" key="1">
    <citation type="submission" date="2022-10" db="EMBL/GenBank/DDBJ databases">
        <title>Comparative genomic analysis of Cohnella hashimotonis sp. nov., isolated from the International Space Station.</title>
        <authorList>
            <person name="Simpson A."/>
            <person name="Venkateswaran K."/>
        </authorList>
    </citation>
    <scope>NUCLEOTIDE SEQUENCE [LARGE SCALE GENOMIC DNA]</scope>
    <source>
        <strain evidence="4 5">DSM 18997</strain>
    </source>
</reference>
<dbReference type="InterPro" id="IPR029044">
    <property type="entry name" value="Nucleotide-diphossugar_trans"/>
</dbReference>
<evidence type="ECO:0000259" key="3">
    <source>
        <dbReference type="Pfam" id="PF13439"/>
    </source>
</evidence>
<dbReference type="EC" id="2.4.-.-" evidence="4"/>
<dbReference type="RefSeq" id="WP_277564572.1">
    <property type="nucleotide sequence ID" value="NZ_JAPDHZ010000002.1"/>
</dbReference>
<proteinExistence type="predicted"/>
<feature type="domain" description="Glycosyl transferase family 1" evidence="1">
    <location>
        <begin position="529"/>
        <end position="682"/>
    </location>
</feature>
<dbReference type="GO" id="GO:0016757">
    <property type="term" value="F:glycosyltransferase activity"/>
    <property type="evidence" value="ECO:0007669"/>
    <property type="project" value="UniProtKB-KW"/>
</dbReference>
<name>A0A9X4QLY3_9BACL</name>
<keyword evidence="4" id="KW-0808">Transferase</keyword>
<dbReference type="CDD" id="cd00761">
    <property type="entry name" value="Glyco_tranf_GTA_type"/>
    <property type="match status" value="1"/>
</dbReference>
<gene>
    <name evidence="4" type="ORF">OMP38_07815</name>
</gene>
<dbReference type="InterPro" id="IPR001173">
    <property type="entry name" value="Glyco_trans_2-like"/>
</dbReference>
<dbReference type="InterPro" id="IPR001296">
    <property type="entry name" value="Glyco_trans_1"/>
</dbReference>
<dbReference type="Proteomes" id="UP001153387">
    <property type="component" value="Unassembled WGS sequence"/>
</dbReference>
<keyword evidence="5" id="KW-1185">Reference proteome</keyword>
<comment type="caution">
    <text evidence="4">The sequence shown here is derived from an EMBL/GenBank/DDBJ whole genome shotgun (WGS) entry which is preliminary data.</text>
</comment>
<dbReference type="InterPro" id="IPR028098">
    <property type="entry name" value="Glyco_trans_4-like_N"/>
</dbReference>
<dbReference type="Pfam" id="PF00534">
    <property type="entry name" value="Glycos_transf_1"/>
    <property type="match status" value="1"/>
</dbReference>
<dbReference type="CDD" id="cd03801">
    <property type="entry name" value="GT4_PimA-like"/>
    <property type="match status" value="1"/>
</dbReference>
<dbReference type="Pfam" id="PF00535">
    <property type="entry name" value="Glycos_transf_2"/>
    <property type="match status" value="1"/>
</dbReference>
<dbReference type="PANTHER" id="PTHR12526">
    <property type="entry name" value="GLYCOSYLTRANSFERASE"/>
    <property type="match status" value="1"/>
</dbReference>
<evidence type="ECO:0000259" key="1">
    <source>
        <dbReference type="Pfam" id="PF00534"/>
    </source>
</evidence>
<dbReference type="EMBL" id="JAPDHZ010000002">
    <property type="protein sequence ID" value="MDG0790776.1"/>
    <property type="molecule type" value="Genomic_DNA"/>
</dbReference>